<evidence type="ECO:0000313" key="3">
    <source>
        <dbReference type="Proteomes" id="UP001151760"/>
    </source>
</evidence>
<sequence>MMDEELEQLLEGTENVDMDAFMDDVLNNQEDPDTRIVPESDKESPEVTKSVDMLTIHDDEVKEESVGDEFELRRRENGKGIEETRDTHPPTPIRSPRTHIASILLDKETLQELTVTTEDAHSFTDKEKLQELTVTDSTHSSSSPKPNTGRFKRYKSFIQQMGGCYGYMFGHLKKHFMPRKKFHQLAKHLHSTMAEFLPSMVGERVKEIAQKIVLLYVAEGLLLDKQKTQADVAAMIAKAVDSFLRDYMSNNILHVHLTQAHASTAQDLQYLMIKDNEKLRNLSIWWSLKIKFDKLAPVVAPCRTAAIRLRDHDDHQDDAHLKGENSAKRQKMSTHGTYTVGESSLEQPMEQEQEPNPSSSGTQEQLDEFDAWMKDVGIDDDEVFVEEVSQELLEDMRRGQHHVDQMQNYLKSEIVWESRKERLSLPTPNKPSSVYHSCQRDPKAPPMTLLNQDLFYLKCGNSRSKKYTLSLHKYPAVSFHDDDIKE</sequence>
<reference evidence="2" key="1">
    <citation type="journal article" date="2022" name="Int. J. Mol. Sci.">
        <title>Draft Genome of Tanacetum Coccineum: Genomic Comparison of Closely Related Tanacetum-Family Plants.</title>
        <authorList>
            <person name="Yamashiro T."/>
            <person name="Shiraishi A."/>
            <person name="Nakayama K."/>
            <person name="Satake H."/>
        </authorList>
    </citation>
    <scope>NUCLEOTIDE SEQUENCE</scope>
</reference>
<feature type="region of interest" description="Disordered" evidence="1">
    <location>
        <begin position="314"/>
        <end position="364"/>
    </location>
</feature>
<dbReference type="EMBL" id="BQNB010016006">
    <property type="protein sequence ID" value="GJT46693.1"/>
    <property type="molecule type" value="Genomic_DNA"/>
</dbReference>
<proteinExistence type="predicted"/>
<keyword evidence="3" id="KW-1185">Reference proteome</keyword>
<feature type="region of interest" description="Disordered" evidence="1">
    <location>
        <begin position="121"/>
        <end position="150"/>
    </location>
</feature>
<feature type="compositionally biased region" description="Basic and acidic residues" evidence="1">
    <location>
        <begin position="314"/>
        <end position="327"/>
    </location>
</feature>
<feature type="compositionally biased region" description="Basic and acidic residues" evidence="1">
    <location>
        <begin position="62"/>
        <end position="88"/>
    </location>
</feature>
<comment type="caution">
    <text evidence="2">The sequence shown here is derived from an EMBL/GenBank/DDBJ whole genome shotgun (WGS) entry which is preliminary data.</text>
</comment>
<name>A0ABQ5E746_9ASTR</name>
<accession>A0ABQ5E746</accession>
<feature type="compositionally biased region" description="Low complexity" evidence="1">
    <location>
        <begin position="342"/>
        <end position="360"/>
    </location>
</feature>
<protein>
    <recommendedName>
        <fullName evidence="4">Histone H2A/H2B/H3 domain-containing protein</fullName>
    </recommendedName>
</protein>
<gene>
    <name evidence="2" type="ORF">Tco_0955408</name>
</gene>
<evidence type="ECO:0000313" key="2">
    <source>
        <dbReference type="EMBL" id="GJT46693.1"/>
    </source>
</evidence>
<feature type="compositionally biased region" description="Basic and acidic residues" evidence="1">
    <location>
        <begin position="121"/>
        <end position="130"/>
    </location>
</feature>
<feature type="region of interest" description="Disordered" evidence="1">
    <location>
        <begin position="28"/>
        <end position="48"/>
    </location>
</feature>
<feature type="compositionally biased region" description="Polar residues" evidence="1">
    <location>
        <begin position="132"/>
        <end position="146"/>
    </location>
</feature>
<organism evidence="2 3">
    <name type="scientific">Tanacetum coccineum</name>
    <dbReference type="NCBI Taxonomy" id="301880"/>
    <lineage>
        <taxon>Eukaryota</taxon>
        <taxon>Viridiplantae</taxon>
        <taxon>Streptophyta</taxon>
        <taxon>Embryophyta</taxon>
        <taxon>Tracheophyta</taxon>
        <taxon>Spermatophyta</taxon>
        <taxon>Magnoliopsida</taxon>
        <taxon>eudicotyledons</taxon>
        <taxon>Gunneridae</taxon>
        <taxon>Pentapetalae</taxon>
        <taxon>asterids</taxon>
        <taxon>campanulids</taxon>
        <taxon>Asterales</taxon>
        <taxon>Asteraceae</taxon>
        <taxon>Asteroideae</taxon>
        <taxon>Anthemideae</taxon>
        <taxon>Anthemidinae</taxon>
        <taxon>Tanacetum</taxon>
    </lineage>
</organism>
<evidence type="ECO:0000256" key="1">
    <source>
        <dbReference type="SAM" id="MobiDB-lite"/>
    </source>
</evidence>
<feature type="compositionally biased region" description="Basic and acidic residues" evidence="1">
    <location>
        <begin position="32"/>
        <end position="46"/>
    </location>
</feature>
<dbReference type="Proteomes" id="UP001151760">
    <property type="component" value="Unassembled WGS sequence"/>
</dbReference>
<evidence type="ECO:0008006" key="4">
    <source>
        <dbReference type="Google" id="ProtNLM"/>
    </source>
</evidence>
<reference evidence="2" key="2">
    <citation type="submission" date="2022-01" db="EMBL/GenBank/DDBJ databases">
        <authorList>
            <person name="Yamashiro T."/>
            <person name="Shiraishi A."/>
            <person name="Satake H."/>
            <person name="Nakayama K."/>
        </authorList>
    </citation>
    <scope>NUCLEOTIDE SEQUENCE</scope>
</reference>
<feature type="region of interest" description="Disordered" evidence="1">
    <location>
        <begin position="62"/>
        <end position="96"/>
    </location>
</feature>